<dbReference type="EMBL" id="JBBCAQ010000010">
    <property type="protein sequence ID" value="KAK7600901.1"/>
    <property type="molecule type" value="Genomic_DNA"/>
</dbReference>
<comment type="caution">
    <text evidence="15">The sequence shown here is derived from an EMBL/GenBank/DDBJ whole genome shotgun (WGS) entry which is preliminary data.</text>
</comment>
<evidence type="ECO:0000256" key="6">
    <source>
        <dbReference type="ARBA" id="ARBA00023137"/>
    </source>
</evidence>
<dbReference type="InterPro" id="IPR011009">
    <property type="entry name" value="Kinase-like_dom_sf"/>
</dbReference>
<dbReference type="GO" id="GO:0004714">
    <property type="term" value="F:transmembrane receptor protein tyrosine kinase activity"/>
    <property type="evidence" value="ECO:0007669"/>
    <property type="project" value="UniProtKB-EC"/>
</dbReference>
<keyword evidence="2" id="KW-0808">Transferase</keyword>
<dbReference type="PROSITE" id="PS00109">
    <property type="entry name" value="PROTEIN_KINASE_TYR"/>
    <property type="match status" value="1"/>
</dbReference>
<feature type="binding site" evidence="10">
    <location>
        <position position="208"/>
    </location>
    <ligand>
        <name>Mg(2+)</name>
        <dbReference type="ChEBI" id="CHEBI:18420"/>
    </ligand>
</feature>
<accession>A0AAN9TQ80</accession>
<dbReference type="InterPro" id="IPR002011">
    <property type="entry name" value="Tyr_kinase_rcpt_2_CS"/>
</dbReference>
<evidence type="ECO:0000256" key="5">
    <source>
        <dbReference type="ARBA" id="ARBA00022840"/>
    </source>
</evidence>
<keyword evidence="12" id="KW-0812">Transmembrane</keyword>
<organism evidence="15 16">
    <name type="scientific">Parthenolecanium corni</name>
    <dbReference type="NCBI Taxonomy" id="536013"/>
    <lineage>
        <taxon>Eukaryota</taxon>
        <taxon>Metazoa</taxon>
        <taxon>Ecdysozoa</taxon>
        <taxon>Arthropoda</taxon>
        <taxon>Hexapoda</taxon>
        <taxon>Insecta</taxon>
        <taxon>Pterygota</taxon>
        <taxon>Neoptera</taxon>
        <taxon>Paraneoptera</taxon>
        <taxon>Hemiptera</taxon>
        <taxon>Sternorrhyncha</taxon>
        <taxon>Coccoidea</taxon>
        <taxon>Coccidae</taxon>
        <taxon>Parthenolecanium</taxon>
    </lineage>
</organism>
<dbReference type="GO" id="GO:0043235">
    <property type="term" value="C:receptor complex"/>
    <property type="evidence" value="ECO:0007669"/>
    <property type="project" value="TreeGrafter"/>
</dbReference>
<dbReference type="SMART" id="SM00219">
    <property type="entry name" value="TyrKc"/>
    <property type="match status" value="1"/>
</dbReference>
<dbReference type="GO" id="GO:0005524">
    <property type="term" value="F:ATP binding"/>
    <property type="evidence" value="ECO:0007669"/>
    <property type="project" value="UniProtKB-UniRule"/>
</dbReference>
<feature type="binding site" evidence="11">
    <location>
        <position position="87"/>
    </location>
    <ligand>
        <name>ATP</name>
        <dbReference type="ChEBI" id="CHEBI:30616"/>
    </ligand>
</feature>
<feature type="compositionally biased region" description="Low complexity" evidence="13">
    <location>
        <begin position="27"/>
        <end position="38"/>
    </location>
</feature>
<dbReference type="InterPro" id="IPR000719">
    <property type="entry name" value="Prot_kinase_dom"/>
</dbReference>
<feature type="binding site" evidence="9">
    <location>
        <position position="194"/>
    </location>
    <ligand>
        <name>ATP</name>
        <dbReference type="ChEBI" id="CHEBI:30616"/>
    </ligand>
</feature>
<evidence type="ECO:0000256" key="3">
    <source>
        <dbReference type="ARBA" id="ARBA00022741"/>
    </source>
</evidence>
<keyword evidence="10" id="KW-0460">Magnesium</keyword>
<dbReference type="SUPFAM" id="SSF56112">
    <property type="entry name" value="Protein kinase-like (PK-like)"/>
    <property type="match status" value="1"/>
</dbReference>
<sequence>MSPGKASIIKVKSGSDCSVAGSRREMSSLIPNSSSSSQKSDRRNIKVVEFNFASIKFEEELGEGAFGKVYRGEVTVSNSEKMLVAIKTLKENANSKTVGEFKREVELMSELRHPNIISLLGVCMTNRLCMLFEFMSHGDLHEYLIAHSPNQDVPRTSNEPILEQEDLMNIAIQIAAGMEYLCGQHFVHRDLATRNCLVGENLVVKISDFGLSRDVYSSDYYRVQKSALLPIRWMSPESILYGKFTVESDIWSYGVVLWEIYSYGLQPYYAHSNQDVVDMIRSHQILATPEGCPPRMYALMIECWNQVPSRRPQFTEIHTRLIQWRDSCSSSDKTDSTQLSHHMLHKSHLHHQLHSYPGVPHNVVNKM</sequence>
<keyword evidence="12" id="KW-0472">Membrane</keyword>
<evidence type="ECO:0000256" key="1">
    <source>
        <dbReference type="ARBA" id="ARBA00004167"/>
    </source>
</evidence>
<dbReference type="PANTHER" id="PTHR24416">
    <property type="entry name" value="TYROSINE-PROTEIN KINASE RECEPTOR"/>
    <property type="match status" value="1"/>
</dbReference>
<comment type="similarity">
    <text evidence="12">Belongs to the protein kinase superfamily. Tyr protein kinase family. Insulin receptor subfamily.</text>
</comment>
<reference evidence="15 16" key="1">
    <citation type="submission" date="2024-03" db="EMBL/GenBank/DDBJ databases">
        <title>Adaptation during the transition from Ophiocordyceps entomopathogen to insect associate is accompanied by gene loss and intensified selection.</title>
        <authorList>
            <person name="Ward C.M."/>
            <person name="Onetto C.A."/>
            <person name="Borneman A.R."/>
        </authorList>
    </citation>
    <scope>NUCLEOTIDE SEQUENCE [LARGE SCALE GENOMIC DNA]</scope>
    <source>
        <strain evidence="15">AWRI1</strain>
        <tissue evidence="15">Single Adult Female</tissue>
    </source>
</reference>
<keyword evidence="12" id="KW-0597">Phosphoprotein</keyword>
<keyword evidence="12" id="KW-0675">Receptor</keyword>
<evidence type="ECO:0000256" key="8">
    <source>
        <dbReference type="PIRSR" id="PIRSR000615-1"/>
    </source>
</evidence>
<dbReference type="FunFam" id="1.10.510.10:FF:000034">
    <property type="entry name" value="Tyrosine-protein kinase receptor"/>
    <property type="match status" value="1"/>
</dbReference>
<gene>
    <name evidence="15" type="ORF">V9T40_008342</name>
</gene>
<evidence type="ECO:0000256" key="10">
    <source>
        <dbReference type="PIRSR" id="PIRSR000615-3"/>
    </source>
</evidence>
<dbReference type="EC" id="2.7.10.1" evidence="12"/>
<evidence type="ECO:0000313" key="16">
    <source>
        <dbReference type="Proteomes" id="UP001367676"/>
    </source>
</evidence>
<keyword evidence="3 9" id="KW-0547">Nucleotide-binding</keyword>
<evidence type="ECO:0000256" key="11">
    <source>
        <dbReference type="PROSITE-ProRule" id="PRU10141"/>
    </source>
</evidence>
<dbReference type="InterPro" id="IPR008266">
    <property type="entry name" value="Tyr_kinase_AS"/>
</dbReference>
<dbReference type="GO" id="GO:0007169">
    <property type="term" value="P:cell surface receptor protein tyrosine kinase signaling pathway"/>
    <property type="evidence" value="ECO:0007669"/>
    <property type="project" value="InterPro"/>
</dbReference>
<evidence type="ECO:0000256" key="7">
    <source>
        <dbReference type="ARBA" id="ARBA00051243"/>
    </source>
</evidence>
<dbReference type="Gene3D" id="1.10.510.10">
    <property type="entry name" value="Transferase(Phosphotransferase) domain 1"/>
    <property type="match status" value="1"/>
</dbReference>
<evidence type="ECO:0000256" key="12">
    <source>
        <dbReference type="RuleBase" id="RU000312"/>
    </source>
</evidence>
<dbReference type="InterPro" id="IPR020635">
    <property type="entry name" value="Tyr_kinase_cat_dom"/>
</dbReference>
<keyword evidence="16" id="KW-1185">Reference proteome</keyword>
<dbReference type="PROSITE" id="PS50011">
    <property type="entry name" value="PROTEIN_KINASE_DOM"/>
    <property type="match status" value="1"/>
</dbReference>
<name>A0AAN9TQ80_9HEMI</name>
<dbReference type="AlphaFoldDB" id="A0AAN9TQ80"/>
<dbReference type="PROSITE" id="PS00107">
    <property type="entry name" value="PROTEIN_KINASE_ATP"/>
    <property type="match status" value="1"/>
</dbReference>
<dbReference type="PRINTS" id="PR00109">
    <property type="entry name" value="TYRKINASE"/>
</dbReference>
<comment type="catalytic activity">
    <reaction evidence="7 12">
        <text>L-tyrosyl-[protein] + ATP = O-phospho-L-tyrosyl-[protein] + ADP + H(+)</text>
        <dbReference type="Rhea" id="RHEA:10596"/>
        <dbReference type="Rhea" id="RHEA-COMP:10136"/>
        <dbReference type="Rhea" id="RHEA-COMP:20101"/>
        <dbReference type="ChEBI" id="CHEBI:15378"/>
        <dbReference type="ChEBI" id="CHEBI:30616"/>
        <dbReference type="ChEBI" id="CHEBI:46858"/>
        <dbReference type="ChEBI" id="CHEBI:61978"/>
        <dbReference type="ChEBI" id="CHEBI:456216"/>
        <dbReference type="EC" id="2.7.10.1"/>
    </reaction>
</comment>
<evidence type="ECO:0000259" key="14">
    <source>
        <dbReference type="PROSITE" id="PS50011"/>
    </source>
</evidence>
<evidence type="ECO:0000256" key="2">
    <source>
        <dbReference type="ARBA" id="ARBA00022679"/>
    </source>
</evidence>
<feature type="region of interest" description="Disordered" evidence="13">
    <location>
        <begin position="17"/>
        <end position="39"/>
    </location>
</feature>
<comment type="subcellular location">
    <subcellularLocation>
        <location evidence="1">Membrane</location>
        <topology evidence="1">Single-pass membrane protein</topology>
    </subcellularLocation>
</comment>
<dbReference type="GO" id="GO:0005886">
    <property type="term" value="C:plasma membrane"/>
    <property type="evidence" value="ECO:0007669"/>
    <property type="project" value="TreeGrafter"/>
</dbReference>
<dbReference type="GO" id="GO:0017147">
    <property type="term" value="F:Wnt-protein binding"/>
    <property type="evidence" value="ECO:0007669"/>
    <property type="project" value="TreeGrafter"/>
</dbReference>
<dbReference type="GO" id="GO:0046872">
    <property type="term" value="F:metal ion binding"/>
    <property type="evidence" value="ECO:0007669"/>
    <property type="project" value="UniProtKB-KW"/>
</dbReference>
<evidence type="ECO:0000313" key="15">
    <source>
        <dbReference type="EMBL" id="KAK7600901.1"/>
    </source>
</evidence>
<dbReference type="InterPro" id="IPR017441">
    <property type="entry name" value="Protein_kinase_ATP_BS"/>
</dbReference>
<dbReference type="InterPro" id="IPR050122">
    <property type="entry name" value="RTK"/>
</dbReference>
<dbReference type="Proteomes" id="UP001367676">
    <property type="component" value="Unassembled WGS sequence"/>
</dbReference>
<protein>
    <recommendedName>
        <fullName evidence="12">Tyrosine-protein kinase receptor</fullName>
        <ecNumber evidence="12">2.7.10.1</ecNumber>
    </recommendedName>
</protein>
<evidence type="ECO:0000256" key="4">
    <source>
        <dbReference type="ARBA" id="ARBA00022777"/>
    </source>
</evidence>
<evidence type="ECO:0000256" key="13">
    <source>
        <dbReference type="SAM" id="MobiDB-lite"/>
    </source>
</evidence>
<dbReference type="PANTHER" id="PTHR24416:SF611">
    <property type="entry name" value="TYROSINE-PROTEIN KINASE TRANSMEMBRANE RECEPTOR ROR"/>
    <property type="match status" value="1"/>
</dbReference>
<proteinExistence type="inferred from homology"/>
<dbReference type="Gene3D" id="3.30.200.20">
    <property type="entry name" value="Phosphorylase Kinase, domain 1"/>
    <property type="match status" value="1"/>
</dbReference>
<dbReference type="Pfam" id="PF07714">
    <property type="entry name" value="PK_Tyr_Ser-Thr"/>
    <property type="match status" value="1"/>
</dbReference>
<dbReference type="PIRSF" id="PIRSF000615">
    <property type="entry name" value="TyrPK_CSF1-R"/>
    <property type="match status" value="1"/>
</dbReference>
<keyword evidence="10" id="KW-0479">Metal-binding</keyword>
<keyword evidence="4" id="KW-0418">Kinase</keyword>
<evidence type="ECO:0000256" key="9">
    <source>
        <dbReference type="PIRSR" id="PIRSR000615-2"/>
    </source>
</evidence>
<keyword evidence="5 9" id="KW-0067">ATP-binding</keyword>
<feature type="domain" description="Protein kinase" evidence="14">
    <location>
        <begin position="55"/>
        <end position="321"/>
    </location>
</feature>
<feature type="binding site" evidence="10">
    <location>
        <position position="195"/>
    </location>
    <ligand>
        <name>Mg(2+)</name>
        <dbReference type="ChEBI" id="CHEBI:18420"/>
    </ligand>
</feature>
<dbReference type="InterPro" id="IPR001245">
    <property type="entry name" value="Ser-Thr/Tyr_kinase_cat_dom"/>
</dbReference>
<keyword evidence="6" id="KW-0829">Tyrosine-protein kinase</keyword>
<feature type="active site" description="Proton acceptor" evidence="8">
    <location>
        <position position="190"/>
    </location>
</feature>
<dbReference type="PROSITE" id="PS00239">
    <property type="entry name" value="RECEPTOR_TYR_KIN_II"/>
    <property type="match status" value="1"/>
</dbReference>